<dbReference type="Proteomes" id="UP001500166">
    <property type="component" value="Unassembled WGS sequence"/>
</dbReference>
<organism evidence="2 3">
    <name type="scientific">Kocuria atrinae</name>
    <dbReference type="NCBI Taxonomy" id="592377"/>
    <lineage>
        <taxon>Bacteria</taxon>
        <taxon>Bacillati</taxon>
        <taxon>Actinomycetota</taxon>
        <taxon>Actinomycetes</taxon>
        <taxon>Micrococcales</taxon>
        <taxon>Micrococcaceae</taxon>
        <taxon>Kocuria</taxon>
    </lineage>
</organism>
<feature type="region of interest" description="Disordered" evidence="1">
    <location>
        <begin position="128"/>
        <end position="149"/>
    </location>
</feature>
<proteinExistence type="predicted"/>
<gene>
    <name evidence="2" type="ORF">GCM10009824_24460</name>
</gene>
<comment type="caution">
    <text evidence="2">The sequence shown here is derived from an EMBL/GenBank/DDBJ whole genome shotgun (WGS) entry which is preliminary data.</text>
</comment>
<evidence type="ECO:0000313" key="3">
    <source>
        <dbReference type="Proteomes" id="UP001500166"/>
    </source>
</evidence>
<name>A0ABN2Y5V5_9MICC</name>
<feature type="compositionally biased region" description="Polar residues" evidence="1">
    <location>
        <begin position="138"/>
        <end position="149"/>
    </location>
</feature>
<evidence type="ECO:0000256" key="1">
    <source>
        <dbReference type="SAM" id="MobiDB-lite"/>
    </source>
</evidence>
<reference evidence="2 3" key="1">
    <citation type="journal article" date="2019" name="Int. J. Syst. Evol. Microbiol.">
        <title>The Global Catalogue of Microorganisms (GCM) 10K type strain sequencing project: providing services to taxonomists for standard genome sequencing and annotation.</title>
        <authorList>
            <consortium name="The Broad Institute Genomics Platform"/>
            <consortium name="The Broad Institute Genome Sequencing Center for Infectious Disease"/>
            <person name="Wu L."/>
            <person name="Ma J."/>
        </authorList>
    </citation>
    <scope>NUCLEOTIDE SEQUENCE [LARGE SCALE GENOMIC DNA]</scope>
    <source>
        <strain evidence="2 3">JCM 15914</strain>
    </source>
</reference>
<accession>A0ABN2Y5V5</accession>
<sequence length="149" mass="15588">MVVVFLWFLVSFRAVQAYPRRDVSPAVGAVSCADEGTISAQAEGMGGACCDCDDVVPALDIALPVAVIPNGQNPAGSGHAHCVATPGGHRDDLLPPADVARSCGRCRSSEYSPVVSQPDRVEVTCRNRREVPPVPNSALPSSVVTDRYG</sequence>
<protein>
    <recommendedName>
        <fullName evidence="4">Secreted protein</fullName>
    </recommendedName>
</protein>
<evidence type="ECO:0008006" key="4">
    <source>
        <dbReference type="Google" id="ProtNLM"/>
    </source>
</evidence>
<keyword evidence="3" id="KW-1185">Reference proteome</keyword>
<dbReference type="EMBL" id="BAAAQA010000029">
    <property type="protein sequence ID" value="GAA2121789.1"/>
    <property type="molecule type" value="Genomic_DNA"/>
</dbReference>
<evidence type="ECO:0000313" key="2">
    <source>
        <dbReference type="EMBL" id="GAA2121789.1"/>
    </source>
</evidence>